<gene>
    <name evidence="3" type="ORF">GCM10025869_34390</name>
</gene>
<name>A0ABQ6JX71_9MICO</name>
<proteinExistence type="predicted"/>
<reference evidence="4" key="1">
    <citation type="journal article" date="2019" name="Int. J. Syst. Evol. Microbiol.">
        <title>The Global Catalogue of Microorganisms (GCM) 10K type strain sequencing project: providing services to taxonomists for standard genome sequencing and annotation.</title>
        <authorList>
            <consortium name="The Broad Institute Genomics Platform"/>
            <consortium name="The Broad Institute Genome Sequencing Center for Infectious Disease"/>
            <person name="Wu L."/>
            <person name="Ma J."/>
        </authorList>
    </citation>
    <scope>NUCLEOTIDE SEQUENCE [LARGE SCALE GENOMIC DNA]</scope>
    <source>
        <strain evidence="4">NBRC 108755</strain>
    </source>
</reference>
<dbReference type="InterPro" id="IPR018392">
    <property type="entry name" value="LysM"/>
</dbReference>
<dbReference type="RefSeq" id="WP_284301667.1">
    <property type="nucleotide sequence ID" value="NZ_BSVA01000001.1"/>
</dbReference>
<keyword evidence="1" id="KW-1133">Transmembrane helix</keyword>
<organism evidence="3 4">
    <name type="scientific">Homoserinibacter gongjuensis</name>
    <dbReference type="NCBI Taxonomy" id="1162968"/>
    <lineage>
        <taxon>Bacteria</taxon>
        <taxon>Bacillati</taxon>
        <taxon>Actinomycetota</taxon>
        <taxon>Actinomycetes</taxon>
        <taxon>Micrococcales</taxon>
        <taxon>Microbacteriaceae</taxon>
        <taxon>Homoserinibacter</taxon>
    </lineage>
</organism>
<evidence type="ECO:0000259" key="2">
    <source>
        <dbReference type="Pfam" id="PF01476"/>
    </source>
</evidence>
<comment type="caution">
    <text evidence="3">The sequence shown here is derived from an EMBL/GenBank/DDBJ whole genome shotgun (WGS) entry which is preliminary data.</text>
</comment>
<evidence type="ECO:0000313" key="3">
    <source>
        <dbReference type="EMBL" id="GMA92910.1"/>
    </source>
</evidence>
<keyword evidence="4" id="KW-1185">Reference proteome</keyword>
<dbReference type="Gene3D" id="3.10.350.10">
    <property type="entry name" value="LysM domain"/>
    <property type="match status" value="1"/>
</dbReference>
<evidence type="ECO:0000313" key="4">
    <source>
        <dbReference type="Proteomes" id="UP001157069"/>
    </source>
</evidence>
<protein>
    <recommendedName>
        <fullName evidence="2">LysM domain-containing protein</fullName>
    </recommendedName>
</protein>
<feature type="domain" description="LysM" evidence="2">
    <location>
        <begin position="73"/>
        <end position="120"/>
    </location>
</feature>
<feature type="transmembrane region" description="Helical" evidence="1">
    <location>
        <begin position="34"/>
        <end position="53"/>
    </location>
</feature>
<dbReference type="Pfam" id="PF01476">
    <property type="entry name" value="LysM"/>
    <property type="match status" value="1"/>
</dbReference>
<accession>A0ABQ6JX71</accession>
<dbReference type="InterPro" id="IPR036779">
    <property type="entry name" value="LysM_dom_sf"/>
</dbReference>
<evidence type="ECO:0000256" key="1">
    <source>
        <dbReference type="SAM" id="Phobius"/>
    </source>
</evidence>
<sequence length="125" mass="13063">MSTIAFTPTTFAARSADAAVRPMPRLRITRRGRAVLGVLLAAPLAIALAVSTLGSPPAEAGSTVSTASFEHVTVAAGESLWELAAWIAPEADPRQVVSDLVALNQLSTTEVQPGQRLAIPLQYSE</sequence>
<dbReference type="EMBL" id="BSVA01000001">
    <property type="protein sequence ID" value="GMA92910.1"/>
    <property type="molecule type" value="Genomic_DNA"/>
</dbReference>
<dbReference type="Proteomes" id="UP001157069">
    <property type="component" value="Unassembled WGS sequence"/>
</dbReference>
<keyword evidence="1" id="KW-0472">Membrane</keyword>
<keyword evidence="1" id="KW-0812">Transmembrane</keyword>